<evidence type="ECO:0000313" key="2">
    <source>
        <dbReference type="Proteomes" id="UP001162992"/>
    </source>
</evidence>
<dbReference type="EMBL" id="CM055104">
    <property type="protein sequence ID" value="KAJ7532379.1"/>
    <property type="molecule type" value="Genomic_DNA"/>
</dbReference>
<sequence length="373" mass="41044">MAMEALHTIKKPESPWLNELLQRDIPLIDIFQRQQLYTGDSVSSEFSEIFGLEKNYSDSKHLYSVGTVRSAGQTEIKIQSQKRQTEDKFQSQRCQSNREGSVSSYMISDLEAAALSGNDVSKMILPTKEQGALEGEASRQRSEERAYDRLQFSSSENSFKKSSGACRAALLDAHCKVGSAQNETDVKGALLEVPTLVGGIKKGRKRSRASRRPPTTVLEADSTNFRSMVQQLTGIHSSPLPLDALPRRGSYFSNFNVRGLSSQVRPSLGLGFGGQNVPEFFAGMPALQLVRQSLISKASNGHIYGDGLSSTETPSFSPSIHERDRMFPFNVLQGTTGISDGGPLKNIPVDRSCSMIQNQYLQYSDPASQSKIF</sequence>
<reference evidence="2" key="1">
    <citation type="journal article" date="2024" name="Proc. Natl. Acad. Sci. U.S.A.">
        <title>Extraordinary preservation of gene collinearity over three hundred million years revealed in homosporous lycophytes.</title>
        <authorList>
            <person name="Li C."/>
            <person name="Wickell D."/>
            <person name="Kuo L.Y."/>
            <person name="Chen X."/>
            <person name="Nie B."/>
            <person name="Liao X."/>
            <person name="Peng D."/>
            <person name="Ji J."/>
            <person name="Jenkins J."/>
            <person name="Williams M."/>
            <person name="Shu S."/>
            <person name="Plott C."/>
            <person name="Barry K."/>
            <person name="Rajasekar S."/>
            <person name="Grimwood J."/>
            <person name="Han X."/>
            <person name="Sun S."/>
            <person name="Hou Z."/>
            <person name="He W."/>
            <person name="Dai G."/>
            <person name="Sun C."/>
            <person name="Schmutz J."/>
            <person name="Leebens-Mack J.H."/>
            <person name="Li F.W."/>
            <person name="Wang L."/>
        </authorList>
    </citation>
    <scope>NUCLEOTIDE SEQUENCE [LARGE SCALE GENOMIC DNA]</scope>
    <source>
        <strain evidence="2">cv. PW_Plant_1</strain>
    </source>
</reference>
<protein>
    <submittedName>
        <fullName evidence="1">Uncharacterized protein</fullName>
    </submittedName>
</protein>
<proteinExistence type="predicted"/>
<comment type="caution">
    <text evidence="1">The sequence shown here is derived from an EMBL/GenBank/DDBJ whole genome shotgun (WGS) entry which is preliminary data.</text>
</comment>
<gene>
    <name evidence="1" type="ORF">O6H91_13G001300</name>
</gene>
<evidence type="ECO:0000313" key="1">
    <source>
        <dbReference type="EMBL" id="KAJ7532379.1"/>
    </source>
</evidence>
<dbReference type="Proteomes" id="UP001162992">
    <property type="component" value="Chromosome 13"/>
</dbReference>
<keyword evidence="2" id="KW-1185">Reference proteome</keyword>
<name>A0ACC2BRI4_DIPCM</name>
<accession>A0ACC2BRI4</accession>
<organism evidence="1 2">
    <name type="scientific">Diphasiastrum complanatum</name>
    <name type="common">Issler's clubmoss</name>
    <name type="synonym">Lycopodium complanatum</name>
    <dbReference type="NCBI Taxonomy" id="34168"/>
    <lineage>
        <taxon>Eukaryota</taxon>
        <taxon>Viridiplantae</taxon>
        <taxon>Streptophyta</taxon>
        <taxon>Embryophyta</taxon>
        <taxon>Tracheophyta</taxon>
        <taxon>Lycopodiopsida</taxon>
        <taxon>Lycopodiales</taxon>
        <taxon>Lycopodiaceae</taxon>
        <taxon>Lycopodioideae</taxon>
        <taxon>Diphasiastrum</taxon>
    </lineage>
</organism>